<feature type="signal peptide" evidence="1">
    <location>
        <begin position="1"/>
        <end position="18"/>
    </location>
</feature>
<feature type="chain" id="PRO_5038378339" description="Lipoprotein" evidence="1">
    <location>
        <begin position="19"/>
        <end position="332"/>
    </location>
</feature>
<protein>
    <recommendedName>
        <fullName evidence="4">Lipoprotein</fullName>
    </recommendedName>
</protein>
<proteinExistence type="predicted"/>
<keyword evidence="3" id="KW-1185">Reference proteome</keyword>
<dbReference type="SUPFAM" id="SSF69304">
    <property type="entry name" value="Tricorn protease N-terminal domain"/>
    <property type="match status" value="1"/>
</dbReference>
<organism evidence="2 3">
    <name type="scientific">Clostridium fungisolvens</name>
    <dbReference type="NCBI Taxonomy" id="1604897"/>
    <lineage>
        <taxon>Bacteria</taxon>
        <taxon>Bacillati</taxon>
        <taxon>Bacillota</taxon>
        <taxon>Clostridia</taxon>
        <taxon>Eubacteriales</taxon>
        <taxon>Clostridiaceae</taxon>
        <taxon>Clostridium</taxon>
    </lineage>
</organism>
<dbReference type="AlphaFoldDB" id="A0A6V8SPD2"/>
<comment type="caution">
    <text evidence="2">The sequence shown here is derived from an EMBL/GenBank/DDBJ whole genome shotgun (WGS) entry which is preliminary data.</text>
</comment>
<keyword evidence="1" id="KW-0732">Signal</keyword>
<dbReference type="Proteomes" id="UP000580568">
    <property type="component" value="Unassembled WGS sequence"/>
</dbReference>
<dbReference type="RefSeq" id="WP_183278133.1">
    <property type="nucleotide sequence ID" value="NZ_BLZR01000001.1"/>
</dbReference>
<accession>A0A6V8SPD2</accession>
<name>A0A6V8SPD2_9CLOT</name>
<evidence type="ECO:0000256" key="1">
    <source>
        <dbReference type="SAM" id="SignalP"/>
    </source>
</evidence>
<reference evidence="2 3" key="1">
    <citation type="submission" date="2020-07" db="EMBL/GenBank/DDBJ databases">
        <title>A new beta-1,3-glucan-decomposing anaerobic bacterium isolated from anoxic soil subjected to biological soil disinfestation.</title>
        <authorList>
            <person name="Ueki A."/>
            <person name="Tonouchi A."/>
        </authorList>
    </citation>
    <scope>NUCLEOTIDE SEQUENCE [LARGE SCALE GENOMIC DNA]</scope>
    <source>
        <strain evidence="2 3">TW1</strain>
    </source>
</reference>
<evidence type="ECO:0000313" key="2">
    <source>
        <dbReference type="EMBL" id="GFP76723.1"/>
    </source>
</evidence>
<evidence type="ECO:0000313" key="3">
    <source>
        <dbReference type="Proteomes" id="UP000580568"/>
    </source>
</evidence>
<dbReference type="PROSITE" id="PS51257">
    <property type="entry name" value="PROKAR_LIPOPROTEIN"/>
    <property type="match status" value="1"/>
</dbReference>
<dbReference type="EMBL" id="BLZR01000001">
    <property type="protein sequence ID" value="GFP76723.1"/>
    <property type="molecule type" value="Genomic_DNA"/>
</dbReference>
<sequence length="332" mass="38381">MKKIIVALMVIMCVILFGCNDEKPEQVNDEKSNVQWSQHLIMYSNGDNYTYYSINDESIRKSEPLISGNVLYINSDKQILLYQDIDSKVYYLSKDGNKLKLNIKEQIKRCQVSPDGEKILYSVEKEDGSVSYYLYSVQKNISSELENLIISGDMYFWKDKDSVIFYGIDGENKGGIFEYNSDTKKINKSLIIKGIIEKFVEDNGVFVYIVNNDDKRKTYMLDPNEFKEKLVSDKIQKIGDIYYNGKELYFTGLVKDNVYSLYRIPLNKGNSVRLIYDFPSGVVEDKKILGLGNIIILVGHDEDKNELVVRYNIKEKAIDILVDNQGQYDILF</sequence>
<gene>
    <name evidence="2" type="ORF">bsdtw1_02827</name>
</gene>
<evidence type="ECO:0008006" key="4">
    <source>
        <dbReference type="Google" id="ProtNLM"/>
    </source>
</evidence>